<keyword evidence="2" id="KW-0645">Protease</keyword>
<dbReference type="Pfam" id="PF01841">
    <property type="entry name" value="Transglut_core"/>
    <property type="match status" value="1"/>
</dbReference>
<dbReference type="PANTHER" id="PTHR33490:SF6">
    <property type="entry name" value="SLL1049 PROTEIN"/>
    <property type="match status" value="1"/>
</dbReference>
<name>A0A1I6J2H5_9MICO</name>
<dbReference type="AlphaFoldDB" id="A0A1I6J2H5"/>
<dbReference type="InterPro" id="IPR002931">
    <property type="entry name" value="Transglutaminase-like"/>
</dbReference>
<evidence type="ECO:0000313" key="2">
    <source>
        <dbReference type="EMBL" id="SFR73071.1"/>
    </source>
</evidence>
<protein>
    <submittedName>
        <fullName evidence="2">Transglutaminase-like enzyme, putative cysteine protease</fullName>
    </submittedName>
</protein>
<dbReference type="EMBL" id="FOYR01000004">
    <property type="protein sequence ID" value="SFR73071.1"/>
    <property type="molecule type" value="Genomic_DNA"/>
</dbReference>
<dbReference type="InterPro" id="IPR013589">
    <property type="entry name" value="Bac_transglu_N"/>
</dbReference>
<accession>A0A1I6J2H5</accession>
<evidence type="ECO:0000313" key="3">
    <source>
        <dbReference type="Proteomes" id="UP000198877"/>
    </source>
</evidence>
<dbReference type="SUPFAM" id="SSF54001">
    <property type="entry name" value="Cysteine proteinases"/>
    <property type="match status" value="1"/>
</dbReference>
<feature type="domain" description="Transglutaminase-like" evidence="1">
    <location>
        <begin position="169"/>
        <end position="236"/>
    </location>
</feature>
<reference evidence="3" key="1">
    <citation type="submission" date="2016-10" db="EMBL/GenBank/DDBJ databases">
        <authorList>
            <person name="Varghese N."/>
            <person name="Submissions S."/>
        </authorList>
    </citation>
    <scope>NUCLEOTIDE SEQUENCE [LARGE SCALE GENOMIC DNA]</scope>
    <source>
        <strain evidence="3">CL127</strain>
    </source>
</reference>
<dbReference type="SMART" id="SM00460">
    <property type="entry name" value="TGc"/>
    <property type="match status" value="1"/>
</dbReference>
<dbReference type="GO" id="GO:0008233">
    <property type="term" value="F:peptidase activity"/>
    <property type="evidence" value="ECO:0007669"/>
    <property type="project" value="UniProtKB-KW"/>
</dbReference>
<dbReference type="Gene3D" id="3.10.620.30">
    <property type="match status" value="1"/>
</dbReference>
<dbReference type="Proteomes" id="UP000198877">
    <property type="component" value="Unassembled WGS sequence"/>
</dbReference>
<dbReference type="RefSeq" id="WP_091741648.1">
    <property type="nucleotide sequence ID" value="NZ_FOYR01000004.1"/>
</dbReference>
<dbReference type="Pfam" id="PF08379">
    <property type="entry name" value="Bact_transglu_N"/>
    <property type="match status" value="1"/>
</dbReference>
<dbReference type="GO" id="GO:0006508">
    <property type="term" value="P:proteolysis"/>
    <property type="evidence" value="ECO:0007669"/>
    <property type="project" value="UniProtKB-KW"/>
</dbReference>
<dbReference type="PANTHER" id="PTHR33490">
    <property type="entry name" value="BLR5614 PROTEIN-RELATED"/>
    <property type="match status" value="1"/>
</dbReference>
<gene>
    <name evidence="2" type="ORF">SAMN04488591_3246</name>
</gene>
<keyword evidence="2" id="KW-0378">Hydrolase</keyword>
<dbReference type="InterPro" id="IPR038765">
    <property type="entry name" value="Papain-like_cys_pep_sf"/>
</dbReference>
<proteinExistence type="predicted"/>
<evidence type="ECO:0000259" key="1">
    <source>
        <dbReference type="SMART" id="SM00460"/>
    </source>
</evidence>
<organism evidence="2 3">
    <name type="scientific">Microbacterium azadirachtae</name>
    <dbReference type="NCBI Taxonomy" id="582680"/>
    <lineage>
        <taxon>Bacteria</taxon>
        <taxon>Bacillati</taxon>
        <taxon>Actinomycetota</taxon>
        <taxon>Actinomycetes</taxon>
        <taxon>Micrococcales</taxon>
        <taxon>Microbacteriaceae</taxon>
        <taxon>Microbacterium</taxon>
    </lineage>
</organism>
<sequence>MTRLRIVHRTGFQYASPATASYNEARMLPRTQDRQLVLQARVETTPATHPSTYNDHWGTPVASFEVLTPHDELSVVATSIVETRALAPHGRELGWEELAHAAATSLDVAEMLIQTHATEPDEQMCELAARSRAEHDGIDGAARGICRIVGEAMTYRRGVTGVNSTARDAWPARAGVCQDIAHVTLGMLRAAGIPARYVSGYLHPDADPKVGETVTGESHAWVEWFSGSWRGYDPTNLVEIGPSHVFVGVGRDYSDIAPLRGVYAGSGASDMFVSVDITRLE</sequence>